<proteinExistence type="predicted"/>
<dbReference type="Gene3D" id="2.40.50.180">
    <property type="entry name" value="CheA-289, Domain 4"/>
    <property type="match status" value="1"/>
</dbReference>
<dbReference type="GO" id="GO:0007165">
    <property type="term" value="P:signal transduction"/>
    <property type="evidence" value="ECO:0007669"/>
    <property type="project" value="InterPro"/>
</dbReference>
<dbReference type="InterPro" id="IPR002545">
    <property type="entry name" value="CheW-lke_dom"/>
</dbReference>
<dbReference type="KEGG" id="sbf:JCM31447_21300"/>
<keyword evidence="3" id="KW-1185">Reference proteome</keyword>
<dbReference type="Proteomes" id="UP000291236">
    <property type="component" value="Chromosome"/>
</dbReference>
<dbReference type="PANTHER" id="PTHR22617">
    <property type="entry name" value="CHEMOTAXIS SENSOR HISTIDINE KINASE-RELATED"/>
    <property type="match status" value="1"/>
</dbReference>
<dbReference type="SMART" id="SM00260">
    <property type="entry name" value="CheW"/>
    <property type="match status" value="1"/>
</dbReference>
<name>A0A4P2VK78_FLUSA</name>
<dbReference type="GO" id="GO:0006935">
    <property type="term" value="P:chemotaxis"/>
    <property type="evidence" value="ECO:0007669"/>
    <property type="project" value="InterPro"/>
</dbReference>
<dbReference type="GO" id="GO:0005829">
    <property type="term" value="C:cytosol"/>
    <property type="evidence" value="ECO:0007669"/>
    <property type="project" value="TreeGrafter"/>
</dbReference>
<dbReference type="Pfam" id="PF01584">
    <property type="entry name" value="CheW"/>
    <property type="match status" value="1"/>
</dbReference>
<organism evidence="2 3">
    <name type="scientific">Fluviispira sanaruensis</name>
    <dbReference type="NCBI Taxonomy" id="2493639"/>
    <lineage>
        <taxon>Bacteria</taxon>
        <taxon>Pseudomonadati</taxon>
        <taxon>Bdellovibrionota</taxon>
        <taxon>Oligoflexia</taxon>
        <taxon>Silvanigrellales</taxon>
        <taxon>Silvanigrellaceae</taxon>
        <taxon>Fluviispira</taxon>
    </lineage>
</organism>
<protein>
    <submittedName>
        <fullName evidence="2">Chemotaxis protein CheW</fullName>
    </submittedName>
</protein>
<dbReference type="Gene3D" id="2.30.30.40">
    <property type="entry name" value="SH3 Domains"/>
    <property type="match status" value="1"/>
</dbReference>
<dbReference type="OrthoDB" id="5296502at2"/>
<dbReference type="SUPFAM" id="SSF50341">
    <property type="entry name" value="CheW-like"/>
    <property type="match status" value="1"/>
</dbReference>
<dbReference type="RefSeq" id="WP_130610033.1">
    <property type="nucleotide sequence ID" value="NZ_AP019368.1"/>
</dbReference>
<reference evidence="2 3" key="1">
    <citation type="submission" date="2018-12" db="EMBL/GenBank/DDBJ databases">
        <title>Rubrispira sanarue gen. nov., sp., nov., a member of the order Silvanigrellales, isolated from a brackish lake in Hamamatsu Japan.</title>
        <authorList>
            <person name="Maejima Y."/>
            <person name="Iino T."/>
            <person name="Muraguchi Y."/>
            <person name="Fukuda K."/>
            <person name="Nojiri H."/>
            <person name="Ohkuma M."/>
            <person name="Moriuchi R."/>
            <person name="Dohra H."/>
            <person name="Kimbara K."/>
            <person name="Shintani M."/>
        </authorList>
    </citation>
    <scope>NUCLEOTIDE SEQUENCE [LARGE SCALE GENOMIC DNA]</scope>
    <source>
        <strain evidence="2 3">RF1110005</strain>
    </source>
</reference>
<feature type="domain" description="CheW-like" evidence="1">
    <location>
        <begin position="16"/>
        <end position="155"/>
    </location>
</feature>
<dbReference type="PROSITE" id="PS50851">
    <property type="entry name" value="CHEW"/>
    <property type="match status" value="1"/>
</dbReference>
<dbReference type="InterPro" id="IPR039315">
    <property type="entry name" value="CheW"/>
</dbReference>
<dbReference type="EMBL" id="AP019368">
    <property type="protein sequence ID" value="BBH53683.1"/>
    <property type="molecule type" value="Genomic_DNA"/>
</dbReference>
<dbReference type="AlphaFoldDB" id="A0A4P2VK78"/>
<dbReference type="InterPro" id="IPR036061">
    <property type="entry name" value="CheW-like_dom_sf"/>
</dbReference>
<sequence>MSDEKLNKQTMLFSAENRYLCFSLGNERFCIPLLQVKEVIGIPEFTQIPYTPGYFCGIMNLRGKVISVIDMRKKLNITSKGDDENSVIVCDLDNITMGALVDSVDNVIKIEKDKILPKPNMQTSIKNDYIDGIIEHKNLIIVLMNLVKSLSIEDLVHIENSGS</sequence>
<evidence type="ECO:0000313" key="2">
    <source>
        <dbReference type="EMBL" id="BBH53683.1"/>
    </source>
</evidence>
<accession>A0A4P2VK78</accession>
<evidence type="ECO:0000259" key="1">
    <source>
        <dbReference type="PROSITE" id="PS50851"/>
    </source>
</evidence>
<gene>
    <name evidence="2" type="ORF">JCM31447_21300</name>
</gene>
<evidence type="ECO:0000313" key="3">
    <source>
        <dbReference type="Proteomes" id="UP000291236"/>
    </source>
</evidence>
<dbReference type="PANTHER" id="PTHR22617:SF23">
    <property type="entry name" value="CHEMOTAXIS PROTEIN CHEW"/>
    <property type="match status" value="1"/>
</dbReference>